<protein>
    <submittedName>
        <fullName evidence="2">Uncharacterized protein</fullName>
    </submittedName>
</protein>
<sequence>MEGLELPSSEHHGDEEKTEEEMRIEYEAELVAREQARENITEDTLESFGIGTSNTFNGYGIDFDAFTMYDKLLLPDPAGRRHPTRPKEIRRVPGFKYLQMIHHREKTVRDILAYVKSATNGIFGLRTADGRFLASSLQRLGLDIWRVGAKE</sequence>
<dbReference type="OrthoDB" id="4966at2759"/>
<feature type="compositionally biased region" description="Basic and acidic residues" evidence="1">
    <location>
        <begin position="8"/>
        <end position="21"/>
    </location>
</feature>
<organism evidence="2 3">
    <name type="scientific">Glarea lozoyensis (strain ATCC 74030 / MF5533)</name>
    <dbReference type="NCBI Taxonomy" id="1104152"/>
    <lineage>
        <taxon>Eukaryota</taxon>
        <taxon>Fungi</taxon>
        <taxon>Dikarya</taxon>
        <taxon>Ascomycota</taxon>
        <taxon>Pezizomycotina</taxon>
        <taxon>Leotiomycetes</taxon>
        <taxon>Helotiales</taxon>
        <taxon>Helotiaceae</taxon>
        <taxon>Glarea</taxon>
    </lineage>
</organism>
<evidence type="ECO:0000313" key="2">
    <source>
        <dbReference type="EMBL" id="EHK99481.1"/>
    </source>
</evidence>
<feature type="region of interest" description="Disordered" evidence="1">
    <location>
        <begin position="1"/>
        <end position="21"/>
    </location>
</feature>
<reference evidence="2 3" key="1">
    <citation type="journal article" date="2012" name="Eukaryot. Cell">
        <title>Genome sequence of the fungus Glarea lozoyensis: the first genome sequence of a species from the Helotiaceae family.</title>
        <authorList>
            <person name="Youssar L."/>
            <person name="Gruening B.A."/>
            <person name="Erxleben A."/>
            <person name="Guenther S."/>
            <person name="Huettel W."/>
        </authorList>
    </citation>
    <scope>NUCLEOTIDE SEQUENCE [LARGE SCALE GENOMIC DNA]</scope>
    <source>
        <strain evidence="3">ATCC 74030 / MF5533</strain>
    </source>
</reference>
<keyword evidence="3" id="KW-1185">Reference proteome</keyword>
<comment type="caution">
    <text evidence="2">The sequence shown here is derived from an EMBL/GenBank/DDBJ whole genome shotgun (WGS) entry which is preliminary data.</text>
</comment>
<accession>H0EPQ3</accession>
<evidence type="ECO:0000313" key="3">
    <source>
        <dbReference type="Proteomes" id="UP000005446"/>
    </source>
</evidence>
<evidence type="ECO:0000256" key="1">
    <source>
        <dbReference type="SAM" id="MobiDB-lite"/>
    </source>
</evidence>
<dbReference type="HOGENOM" id="CLU_1731645_0_0_1"/>
<name>H0EPQ3_GLAL7</name>
<dbReference type="InParanoid" id="H0EPQ3"/>
<proteinExistence type="predicted"/>
<dbReference type="EMBL" id="AGUE01000116">
    <property type="protein sequence ID" value="EHK99481.1"/>
    <property type="molecule type" value="Genomic_DNA"/>
</dbReference>
<dbReference type="Proteomes" id="UP000005446">
    <property type="component" value="Unassembled WGS sequence"/>
</dbReference>
<dbReference type="AlphaFoldDB" id="H0EPQ3"/>
<gene>
    <name evidence="2" type="ORF">M7I_4639</name>
</gene>